<proteinExistence type="predicted"/>
<reference evidence="2" key="1">
    <citation type="submission" date="2015-08" db="EMBL/GenBank/DDBJ databases">
        <title>Vibrio galatheae sp. nov., a novel member of the Vibrionaceae family isolated from the Solomon Islands.</title>
        <authorList>
            <person name="Giubergia S."/>
            <person name="Machado H."/>
            <person name="Mateiu R.V."/>
            <person name="Gram L."/>
        </authorList>
    </citation>
    <scope>NUCLEOTIDE SEQUENCE [LARGE SCALE GENOMIC DNA]</scope>
    <source>
        <strain evidence="2">DSM 19134</strain>
    </source>
</reference>
<dbReference type="STRING" id="171383.AKJ31_09415"/>
<sequence>MRAVFGKKKPVEQPKPVTPEIGGFRLGGAFEIDSLMLRLAEPKLTIEGAATSQIIEAVGVIDMGGGPRIVRYYTDDEGYIQVLINGDDDSGILEISLWYFYDSRPIDGQQAWDNLLNNEIVKDEYDLEGTTFAPYWENDKPVCLTEKVYNKNGFVKELDSFNMLYSRNLQDDKTEDLLLPHDKTEELLVVGEERIANNTPDRLLSRVTGIQLNISDFKVVA</sequence>
<dbReference type="EMBL" id="LHPI01000007">
    <property type="protein sequence ID" value="KOO07912.1"/>
    <property type="molecule type" value="Genomic_DNA"/>
</dbReference>
<gene>
    <name evidence="1" type="ORF">AKJ31_09415</name>
</gene>
<comment type="caution">
    <text evidence="1">The sequence shown here is derived from an EMBL/GenBank/DDBJ whole genome shotgun (WGS) entry which is preliminary data.</text>
</comment>
<evidence type="ECO:0000313" key="2">
    <source>
        <dbReference type="Proteomes" id="UP000037530"/>
    </source>
</evidence>
<name>A0A0M0I1E1_9VIBR</name>
<evidence type="ECO:0008006" key="3">
    <source>
        <dbReference type="Google" id="ProtNLM"/>
    </source>
</evidence>
<accession>A0A0M0I1E1</accession>
<dbReference type="Proteomes" id="UP000037530">
    <property type="component" value="Unassembled WGS sequence"/>
</dbReference>
<dbReference type="PATRIC" id="fig|171383.3.peg.1924"/>
<keyword evidence="2" id="KW-1185">Reference proteome</keyword>
<protein>
    <recommendedName>
        <fullName evidence="3">DUF2491 domain-containing protein</fullName>
    </recommendedName>
</protein>
<dbReference type="Pfam" id="PF10679">
    <property type="entry name" value="DUF2491"/>
    <property type="match status" value="1"/>
</dbReference>
<dbReference type="AlphaFoldDB" id="A0A0M0I1E1"/>
<dbReference type="InterPro" id="IPR019621">
    <property type="entry name" value="DUF2491"/>
</dbReference>
<organism evidence="1 2">
    <name type="scientific">Vibrio hepatarius</name>
    <dbReference type="NCBI Taxonomy" id="171383"/>
    <lineage>
        <taxon>Bacteria</taxon>
        <taxon>Pseudomonadati</taxon>
        <taxon>Pseudomonadota</taxon>
        <taxon>Gammaproteobacteria</taxon>
        <taxon>Vibrionales</taxon>
        <taxon>Vibrionaceae</taxon>
        <taxon>Vibrio</taxon>
        <taxon>Vibrio oreintalis group</taxon>
    </lineage>
</organism>
<evidence type="ECO:0000313" key="1">
    <source>
        <dbReference type="EMBL" id="KOO07912.1"/>
    </source>
</evidence>